<proteinExistence type="predicted"/>
<dbReference type="EMBL" id="LAQU01000068">
    <property type="protein sequence ID" value="KKB61127.1"/>
    <property type="molecule type" value="Genomic_DNA"/>
</dbReference>
<reference evidence="1 2" key="1">
    <citation type="submission" date="2015-03" db="EMBL/GenBank/DDBJ databases">
        <title>Draft Genome Sequence of Burkholderia andropogonis type strain ICMP2807, isolated from Sorghum bicolor.</title>
        <authorList>
            <person name="Lopes-Santos L."/>
            <person name="Castro D.B."/>
            <person name="Ottoboni L.M."/>
            <person name="Park D."/>
            <person name="Weirc B.S."/>
            <person name="Destefano S.A."/>
        </authorList>
    </citation>
    <scope>NUCLEOTIDE SEQUENCE [LARGE SCALE GENOMIC DNA]</scope>
    <source>
        <strain evidence="1 2">ICMP2807</strain>
    </source>
</reference>
<gene>
    <name evidence="1" type="ORF">WM40_24975</name>
</gene>
<name>A0A0F5JUZ9_9BURK</name>
<dbReference type="PATRIC" id="fig|28092.6.peg.5895"/>
<accession>A0A0F5JUZ9</accession>
<evidence type="ECO:0000313" key="2">
    <source>
        <dbReference type="Proteomes" id="UP000033618"/>
    </source>
</evidence>
<dbReference type="RefSeq" id="WP_046154329.1">
    <property type="nucleotide sequence ID" value="NZ_CADFGU010000001.1"/>
</dbReference>
<dbReference type="AlphaFoldDB" id="A0A0F5JUZ9"/>
<sequence>MKWLFGRKRGGTTVHVKCTDDAKACYEAFMDSRNKALNTDWFTFQIAWAYARDHYKQGA</sequence>
<comment type="caution">
    <text evidence="1">The sequence shown here is derived from an EMBL/GenBank/DDBJ whole genome shotgun (WGS) entry which is preliminary data.</text>
</comment>
<evidence type="ECO:0000313" key="1">
    <source>
        <dbReference type="EMBL" id="KKB61127.1"/>
    </source>
</evidence>
<dbReference type="Proteomes" id="UP000033618">
    <property type="component" value="Unassembled WGS sequence"/>
</dbReference>
<organism evidence="1 2">
    <name type="scientific">Robbsia andropogonis</name>
    <dbReference type="NCBI Taxonomy" id="28092"/>
    <lineage>
        <taxon>Bacteria</taxon>
        <taxon>Pseudomonadati</taxon>
        <taxon>Pseudomonadota</taxon>
        <taxon>Betaproteobacteria</taxon>
        <taxon>Burkholderiales</taxon>
        <taxon>Burkholderiaceae</taxon>
        <taxon>Robbsia</taxon>
    </lineage>
</organism>
<protein>
    <submittedName>
        <fullName evidence="1">Uncharacterized protein</fullName>
    </submittedName>
</protein>
<keyword evidence="2" id="KW-1185">Reference proteome</keyword>